<evidence type="ECO:0000313" key="3">
    <source>
        <dbReference type="Proteomes" id="UP000014975"/>
    </source>
</evidence>
<dbReference type="STRING" id="1121439.dsat_0012"/>
<dbReference type="eggNOG" id="COG0457">
    <property type="taxonomic scope" value="Bacteria"/>
</dbReference>
<dbReference type="InterPro" id="IPR011990">
    <property type="entry name" value="TPR-like_helical_dom_sf"/>
</dbReference>
<dbReference type="PATRIC" id="fig|1121439.3.peg.1224"/>
<proteinExistence type="predicted"/>
<dbReference type="RefSeq" id="WP_020885418.1">
    <property type="nucleotide sequence ID" value="NZ_ATHI01000011.1"/>
</dbReference>
<name>S7UKJ9_9BACT</name>
<dbReference type="OrthoDB" id="5469953at2"/>
<evidence type="ECO:0000313" key="2">
    <source>
        <dbReference type="EMBL" id="EPR34364.1"/>
    </source>
</evidence>
<dbReference type="SUPFAM" id="SSF48452">
    <property type="entry name" value="TPR-like"/>
    <property type="match status" value="1"/>
</dbReference>
<dbReference type="PROSITE" id="PS50005">
    <property type="entry name" value="TPR"/>
    <property type="match status" value="2"/>
</dbReference>
<dbReference type="Gene3D" id="1.25.40.10">
    <property type="entry name" value="Tetratricopeptide repeat domain"/>
    <property type="match status" value="1"/>
</dbReference>
<accession>S7UKJ9</accession>
<protein>
    <submittedName>
        <fullName evidence="2">Tetratricopeptide repeat-containing protein</fullName>
    </submittedName>
</protein>
<feature type="repeat" description="TPR" evidence="1">
    <location>
        <begin position="151"/>
        <end position="184"/>
    </location>
</feature>
<evidence type="ECO:0000256" key="1">
    <source>
        <dbReference type="PROSITE-ProRule" id="PRU00339"/>
    </source>
</evidence>
<keyword evidence="3" id="KW-1185">Reference proteome</keyword>
<sequence>MDVIRGVFSTTADNGSGKKPGKKTYWLVREQPDGTFAAQAMNRNFVPMGENRTVAREEFLARFEPEPEFYVKSVAQKKLELDDILGLGVGGEQNLPLAGMDFGQAQRINEENITANFNQGMLFLDAGNAGKAQDVFQRILDLTAPFEAQHKHLFNSLGIRLRKRNLFDLALRYYDRAANLAPDDENIHHNMARALFEKGEIKMAMDRLMKSLEINPSQHESKRFVRFLKNRYLGPSTAKVRVFRKPFED</sequence>
<gene>
    <name evidence="2" type="ORF">dsat_0012</name>
</gene>
<organism evidence="2 3">
    <name type="scientific">Alkalidesulfovibrio alkalitolerans DSM 16529</name>
    <dbReference type="NCBI Taxonomy" id="1121439"/>
    <lineage>
        <taxon>Bacteria</taxon>
        <taxon>Pseudomonadati</taxon>
        <taxon>Thermodesulfobacteriota</taxon>
        <taxon>Desulfovibrionia</taxon>
        <taxon>Desulfovibrionales</taxon>
        <taxon>Desulfovibrionaceae</taxon>
        <taxon>Alkalidesulfovibrio</taxon>
    </lineage>
</organism>
<feature type="repeat" description="TPR" evidence="1">
    <location>
        <begin position="185"/>
        <end position="218"/>
    </location>
</feature>
<dbReference type="Proteomes" id="UP000014975">
    <property type="component" value="Unassembled WGS sequence"/>
</dbReference>
<dbReference type="Pfam" id="PF13181">
    <property type="entry name" value="TPR_8"/>
    <property type="match status" value="1"/>
</dbReference>
<keyword evidence="1" id="KW-0802">TPR repeat</keyword>
<reference evidence="2 3" key="1">
    <citation type="journal article" date="2013" name="Genome Announc.">
        <title>Draft genome sequences for three mercury-methylating, sulfate-reducing bacteria.</title>
        <authorList>
            <person name="Brown S.D."/>
            <person name="Hurt R.A.Jr."/>
            <person name="Gilmour C.C."/>
            <person name="Elias D.A."/>
        </authorList>
    </citation>
    <scope>NUCLEOTIDE SEQUENCE [LARGE SCALE GENOMIC DNA]</scope>
    <source>
        <strain evidence="2 3">DSM 16529</strain>
    </source>
</reference>
<dbReference type="SMART" id="SM00028">
    <property type="entry name" value="TPR"/>
    <property type="match status" value="3"/>
</dbReference>
<dbReference type="InterPro" id="IPR019734">
    <property type="entry name" value="TPR_rpt"/>
</dbReference>
<dbReference type="EMBL" id="ATHI01000011">
    <property type="protein sequence ID" value="EPR34364.1"/>
    <property type="molecule type" value="Genomic_DNA"/>
</dbReference>
<comment type="caution">
    <text evidence="2">The sequence shown here is derived from an EMBL/GenBank/DDBJ whole genome shotgun (WGS) entry which is preliminary data.</text>
</comment>
<dbReference type="AlphaFoldDB" id="S7UKJ9"/>